<feature type="region of interest" description="Disordered" evidence="1">
    <location>
        <begin position="37"/>
        <end position="57"/>
    </location>
</feature>
<gene>
    <name evidence="2" type="ORF">U6N30_22770</name>
</gene>
<dbReference type="RefSeq" id="WP_324274072.1">
    <property type="nucleotide sequence ID" value="NZ_CP141261.1"/>
</dbReference>
<name>A0ABZ1AXR9_9ACTN</name>
<evidence type="ECO:0000313" key="3">
    <source>
        <dbReference type="Proteomes" id="UP001324287"/>
    </source>
</evidence>
<organism evidence="2 3">
    <name type="scientific">Blastococcus brunescens</name>
    <dbReference type="NCBI Taxonomy" id="1564165"/>
    <lineage>
        <taxon>Bacteria</taxon>
        <taxon>Bacillati</taxon>
        <taxon>Actinomycetota</taxon>
        <taxon>Actinomycetes</taxon>
        <taxon>Geodermatophilales</taxon>
        <taxon>Geodermatophilaceae</taxon>
        <taxon>Blastococcus</taxon>
    </lineage>
</organism>
<keyword evidence="3" id="KW-1185">Reference proteome</keyword>
<evidence type="ECO:0000313" key="2">
    <source>
        <dbReference type="EMBL" id="WRL62721.1"/>
    </source>
</evidence>
<evidence type="ECO:0000256" key="1">
    <source>
        <dbReference type="SAM" id="MobiDB-lite"/>
    </source>
</evidence>
<protein>
    <submittedName>
        <fullName evidence="2">Uncharacterized protein</fullName>
    </submittedName>
</protein>
<accession>A0ABZ1AXR9</accession>
<reference evidence="2 3" key="1">
    <citation type="submission" date="2023-12" db="EMBL/GenBank/DDBJ databases">
        <title>Blastococcus brunescens sp. nov., an actonobacterium isolated from sandstone collected in sahara desert.</title>
        <authorList>
            <person name="Gtari M."/>
            <person name="Ghodhbane F."/>
        </authorList>
    </citation>
    <scope>NUCLEOTIDE SEQUENCE [LARGE SCALE GENOMIC DNA]</scope>
    <source>
        <strain evidence="2 3">BMG 8361</strain>
    </source>
</reference>
<sequence length="57" mass="6027">MPVELIDPDGLPKSDAYVQVGVATGSRTVYVSGQVARTAEGSPSVPVTSPRRWSRPT</sequence>
<dbReference type="Proteomes" id="UP001324287">
    <property type="component" value="Chromosome"/>
</dbReference>
<dbReference type="EMBL" id="CP141261">
    <property type="protein sequence ID" value="WRL62721.1"/>
    <property type="molecule type" value="Genomic_DNA"/>
</dbReference>
<proteinExistence type="predicted"/>